<feature type="transmembrane region" description="Helical" evidence="1">
    <location>
        <begin position="562"/>
        <end position="583"/>
    </location>
</feature>
<evidence type="ECO:0000313" key="2">
    <source>
        <dbReference type="EMBL" id="UZJ32824.1"/>
    </source>
</evidence>
<evidence type="ECO:0000313" key="3">
    <source>
        <dbReference type="Proteomes" id="UP001164959"/>
    </source>
</evidence>
<gene>
    <name evidence="2" type="ORF">OJ254_24240</name>
</gene>
<keyword evidence="1" id="KW-0812">Transmembrane</keyword>
<keyword evidence="1" id="KW-0472">Membrane</keyword>
<keyword evidence="1" id="KW-1133">Transmembrane helix</keyword>
<dbReference type="Proteomes" id="UP001164959">
    <property type="component" value="Chromosome"/>
</dbReference>
<protein>
    <recommendedName>
        <fullName evidence="4">Membrane-associated oxidoreductase</fullName>
    </recommendedName>
</protein>
<evidence type="ECO:0000256" key="1">
    <source>
        <dbReference type="SAM" id="Phobius"/>
    </source>
</evidence>
<evidence type="ECO:0008006" key="4">
    <source>
        <dbReference type="Google" id="ProtNLM"/>
    </source>
</evidence>
<organism evidence="2 3">
    <name type="scientific">Streptomyces endophytica</name>
    <dbReference type="NCBI Taxonomy" id="2991496"/>
    <lineage>
        <taxon>Bacteria</taxon>
        <taxon>Bacillati</taxon>
        <taxon>Actinomycetota</taxon>
        <taxon>Actinomycetes</taxon>
        <taxon>Kitasatosporales</taxon>
        <taxon>Streptomycetaceae</taxon>
        <taxon>Streptomyces</taxon>
    </lineage>
</organism>
<proteinExistence type="predicted"/>
<accession>A0ABY6PGA7</accession>
<dbReference type="RefSeq" id="WP_265364043.1">
    <property type="nucleotide sequence ID" value="NZ_CP110636.1"/>
</dbReference>
<dbReference type="EMBL" id="CP110636">
    <property type="protein sequence ID" value="UZJ32824.1"/>
    <property type="molecule type" value="Genomic_DNA"/>
</dbReference>
<keyword evidence="3" id="KW-1185">Reference proteome</keyword>
<name>A0ABY6PGA7_9ACTN</name>
<reference evidence="2" key="1">
    <citation type="submission" date="2022-11" db="EMBL/GenBank/DDBJ databases">
        <title>Identification and genomic analyses of a novel endophytic actinobacterium Streptomyces endophytica sp. nov. with potential for biocontrol of Yam anthracnose.</title>
        <authorList>
            <person name="Huang X."/>
        </authorList>
    </citation>
    <scope>NUCLEOTIDE SEQUENCE</scope>
    <source>
        <strain evidence="2">HNM0140</strain>
    </source>
</reference>
<sequence>MNDSERVLWTAFIEGRACDLRVGNEEFDAVESAGEWGPERRIRADVVTRLALGEAQVPAGRAPQLLIRGARITGKLTLRHGRAVCPLLLEECAFDDPLDLTRTELPALSLRGSRLPGLDGYALSLKGDLNLRDVVSGAVDLFGAQISGRIWLVGARLSCADGYALSAPDMDLAGGLYGGARFVAEGGVNLYGTSVGAGAEFDGAYLTNPRAPALRAHNISLGGDLSLIDVQLIGGISLFGADIGGQLWLNGATLLNDEGWALSAPNMSVRGGLYARSGFTADGGVNLYGVSIGAGVELDGATLSNNRGPSLRAPHATVTGDLSCGDGFGVNGGGITLAGARIAGRLSFWGAELGGGGRGDDPVTLDCAEASLGELSLKQLCSVPETVLLTGATIRTIHDDAQFLPAHLDLNRTQYDMLLPHLPAQERLAWLTHGADGHYQPWRYEQLAAYYRRLGHDEDARTVLLAKQRHRRRTLRWPSRLWGYLQDLLVGYGYRPARAFGWLTLGVTLTACYFALFPPTPANGTKGPHPDFSPFIYAVDVLLPVLDLGQQQAFLAHGPGQWLVWASVTGGWILATAVIAGMTRALSRA</sequence>